<organism evidence="1 2">
    <name type="scientific">Reichenbachiella ulvae</name>
    <dbReference type="NCBI Taxonomy" id="2980104"/>
    <lineage>
        <taxon>Bacteria</taxon>
        <taxon>Pseudomonadati</taxon>
        <taxon>Bacteroidota</taxon>
        <taxon>Cytophagia</taxon>
        <taxon>Cytophagales</taxon>
        <taxon>Reichenbachiellaceae</taxon>
        <taxon>Reichenbachiella</taxon>
    </lineage>
</organism>
<name>A0ABT3CNT3_9BACT</name>
<protein>
    <submittedName>
        <fullName evidence="1">DUF4861 domain-containing protein</fullName>
    </submittedName>
</protein>
<gene>
    <name evidence="1" type="ORF">N7U62_01935</name>
</gene>
<dbReference type="PROSITE" id="PS51257">
    <property type="entry name" value="PROKAR_LIPOPROTEIN"/>
    <property type="match status" value="1"/>
</dbReference>
<accession>A0ABT3CNT3</accession>
<sequence length="407" mass="45111">MDRKTLYLVLGCMGGMLAFSCGDQQKKTENSEAITLNNPSSFDRKEVVAIASADGVELPKPGFYSDTDWKVEAQDQNADGQTDQLLVYGQWAANESKSLDLSALKVDGITKAMTQAEISVQQGGEWQDRKYVNGQGFKNVDFLRVPQEHTDHSYYIRYEGPGLESDKVGYRYYLDWRNAVDIFGKKVNSMVLQQVGQDGFDSYHEPSDWGMDVLKAGKSLGVGSIGRLIGDSVVHFQLTDSVTCQVQSGYLQSKVTTNYYGWDVDGKKIDLQSEMSINAGEHAVKHTVDLSEATEGFVTGLVKNSKGERLEALVGSGGWTYIATYGPQSLAEDNLGMALIYHTKDVEAVREGGFDHLIQFKTSEKPFSYYLLGAWEQEPNGIKDKASFKAYLDQKVAQLNEPIQISN</sequence>
<dbReference type="RefSeq" id="WP_264136190.1">
    <property type="nucleotide sequence ID" value="NZ_JAOYOD010000001.1"/>
</dbReference>
<comment type="caution">
    <text evidence="1">The sequence shown here is derived from an EMBL/GenBank/DDBJ whole genome shotgun (WGS) entry which is preliminary data.</text>
</comment>
<dbReference type="Pfam" id="PF16153">
    <property type="entry name" value="DUF4861"/>
    <property type="match status" value="1"/>
</dbReference>
<reference evidence="1 2" key="1">
    <citation type="submission" date="2022-10" db="EMBL/GenBank/DDBJ databases">
        <title>Comparative genomics and taxonomic characterization of three novel marine species of genus Reichenbachiella exhibiting antioxidant and polysaccharide degradation activities.</title>
        <authorList>
            <person name="Muhammad N."/>
            <person name="Lee Y.-J."/>
            <person name="Ko J."/>
            <person name="Kim S.-G."/>
        </authorList>
    </citation>
    <scope>NUCLEOTIDE SEQUENCE [LARGE SCALE GENOMIC DNA]</scope>
    <source>
        <strain evidence="1 2">ABR2-5</strain>
    </source>
</reference>
<dbReference type="InterPro" id="IPR032342">
    <property type="entry name" value="DUF4861"/>
</dbReference>
<keyword evidence="2" id="KW-1185">Reference proteome</keyword>
<dbReference type="EMBL" id="JAOYOD010000001">
    <property type="protein sequence ID" value="MCV9385400.1"/>
    <property type="molecule type" value="Genomic_DNA"/>
</dbReference>
<evidence type="ECO:0000313" key="2">
    <source>
        <dbReference type="Proteomes" id="UP001300692"/>
    </source>
</evidence>
<dbReference type="Proteomes" id="UP001300692">
    <property type="component" value="Unassembled WGS sequence"/>
</dbReference>
<evidence type="ECO:0000313" key="1">
    <source>
        <dbReference type="EMBL" id="MCV9385400.1"/>
    </source>
</evidence>
<proteinExistence type="predicted"/>